<evidence type="ECO:0000313" key="2">
    <source>
        <dbReference type="Proteomes" id="UP000814033"/>
    </source>
</evidence>
<reference evidence="1" key="1">
    <citation type="submission" date="2021-02" db="EMBL/GenBank/DDBJ databases">
        <authorList>
            <consortium name="DOE Joint Genome Institute"/>
            <person name="Ahrendt S."/>
            <person name="Looney B.P."/>
            <person name="Miyauchi S."/>
            <person name="Morin E."/>
            <person name="Drula E."/>
            <person name="Courty P.E."/>
            <person name="Chicoki N."/>
            <person name="Fauchery L."/>
            <person name="Kohler A."/>
            <person name="Kuo A."/>
            <person name="Labutti K."/>
            <person name="Pangilinan J."/>
            <person name="Lipzen A."/>
            <person name="Riley R."/>
            <person name="Andreopoulos W."/>
            <person name="He G."/>
            <person name="Johnson J."/>
            <person name="Barry K.W."/>
            <person name="Grigoriev I.V."/>
            <person name="Nagy L."/>
            <person name="Hibbett D."/>
            <person name="Henrissat B."/>
            <person name="Matheny P.B."/>
            <person name="Labbe J."/>
            <person name="Martin F."/>
        </authorList>
    </citation>
    <scope>NUCLEOTIDE SEQUENCE</scope>
    <source>
        <strain evidence="1">FP105234-sp</strain>
    </source>
</reference>
<comment type="caution">
    <text evidence="1">The sequence shown here is derived from an EMBL/GenBank/DDBJ whole genome shotgun (WGS) entry which is preliminary data.</text>
</comment>
<organism evidence="1 2">
    <name type="scientific">Auriscalpium vulgare</name>
    <dbReference type="NCBI Taxonomy" id="40419"/>
    <lineage>
        <taxon>Eukaryota</taxon>
        <taxon>Fungi</taxon>
        <taxon>Dikarya</taxon>
        <taxon>Basidiomycota</taxon>
        <taxon>Agaricomycotina</taxon>
        <taxon>Agaricomycetes</taxon>
        <taxon>Russulales</taxon>
        <taxon>Auriscalpiaceae</taxon>
        <taxon>Auriscalpium</taxon>
    </lineage>
</organism>
<name>A0ACB8RH30_9AGAM</name>
<protein>
    <submittedName>
        <fullName evidence="1">Uncharacterized protein</fullName>
    </submittedName>
</protein>
<gene>
    <name evidence="1" type="ORF">FA95DRAFT_1631527</name>
</gene>
<proteinExistence type="predicted"/>
<dbReference type="EMBL" id="MU276028">
    <property type="protein sequence ID" value="KAI0043225.1"/>
    <property type="molecule type" value="Genomic_DNA"/>
</dbReference>
<dbReference type="Proteomes" id="UP000814033">
    <property type="component" value="Unassembled WGS sequence"/>
</dbReference>
<evidence type="ECO:0000313" key="1">
    <source>
        <dbReference type="EMBL" id="KAI0043225.1"/>
    </source>
</evidence>
<accession>A0ACB8RH30</accession>
<reference evidence="1" key="2">
    <citation type="journal article" date="2022" name="New Phytol.">
        <title>Evolutionary transition to the ectomycorrhizal habit in the genomes of a hyperdiverse lineage of mushroom-forming fungi.</title>
        <authorList>
            <person name="Looney B."/>
            <person name="Miyauchi S."/>
            <person name="Morin E."/>
            <person name="Drula E."/>
            <person name="Courty P.E."/>
            <person name="Kohler A."/>
            <person name="Kuo A."/>
            <person name="LaButti K."/>
            <person name="Pangilinan J."/>
            <person name="Lipzen A."/>
            <person name="Riley R."/>
            <person name="Andreopoulos W."/>
            <person name="He G."/>
            <person name="Johnson J."/>
            <person name="Nolan M."/>
            <person name="Tritt A."/>
            <person name="Barry K.W."/>
            <person name="Grigoriev I.V."/>
            <person name="Nagy L.G."/>
            <person name="Hibbett D."/>
            <person name="Henrissat B."/>
            <person name="Matheny P.B."/>
            <person name="Labbe J."/>
            <person name="Martin F.M."/>
        </authorList>
    </citation>
    <scope>NUCLEOTIDE SEQUENCE</scope>
    <source>
        <strain evidence="1">FP105234-sp</strain>
    </source>
</reference>
<sequence>MTQLTTAIDHVEDLTLSIPAEHHGPRPSQVIEPHETPQTQRERYKQLVTLTEYADRNMSDEVRSQSAWLEMLERCHALAKTLRSEVDDVGTRGGEGAQERPRGGARFSLSEAAELFQELDALIGTIKSCYVKLHKLWTDESILNLIDSIMVTSFDVRYPLNGGGRRADPSPPRGPSTRYLGAEKLAYADAPCRVRCGRIGITARMAGIPGMFSSSRSMDGGQVLVFRVAGVAACSLGARHEWYGPGGSQGEFGW</sequence>
<keyword evidence="2" id="KW-1185">Reference proteome</keyword>